<dbReference type="Proteomes" id="UP000007322">
    <property type="component" value="Chromosome 3"/>
</dbReference>
<name>G2QCW1_THET4</name>
<reference evidence="2 3" key="1">
    <citation type="journal article" date="2011" name="Nat. Biotechnol.">
        <title>Comparative genomic analysis of the thermophilic biomass-degrading fungi Myceliophthora thermophila and Thielavia terrestris.</title>
        <authorList>
            <person name="Berka R.M."/>
            <person name="Grigoriev I.V."/>
            <person name="Otillar R."/>
            <person name="Salamov A."/>
            <person name="Grimwood J."/>
            <person name="Reid I."/>
            <person name="Ishmael N."/>
            <person name="John T."/>
            <person name="Darmond C."/>
            <person name="Moisan M.-C."/>
            <person name="Henrissat B."/>
            <person name="Coutinho P.M."/>
            <person name="Lombard V."/>
            <person name="Natvig D.O."/>
            <person name="Lindquist E."/>
            <person name="Schmutz J."/>
            <person name="Lucas S."/>
            <person name="Harris P."/>
            <person name="Powlowski J."/>
            <person name="Bellemare A."/>
            <person name="Taylor D."/>
            <person name="Butler G."/>
            <person name="de Vries R.P."/>
            <person name="Allijn I.E."/>
            <person name="van den Brink J."/>
            <person name="Ushinsky S."/>
            <person name="Storms R."/>
            <person name="Powell A.J."/>
            <person name="Paulsen I.T."/>
            <person name="Elbourne L.D.H."/>
            <person name="Baker S.E."/>
            <person name="Magnuson J."/>
            <person name="LaBoissiere S."/>
            <person name="Clutterbuck A.J."/>
            <person name="Martinez D."/>
            <person name="Wogulis M."/>
            <person name="de Leon A.L."/>
            <person name="Rey M.W."/>
            <person name="Tsang A."/>
        </authorList>
    </citation>
    <scope>NUCLEOTIDE SEQUENCE [LARGE SCALE GENOMIC DNA]</scope>
    <source>
        <strain evidence="3">ATCC 42464 / BCRC 31852 / DSM 1799</strain>
    </source>
</reference>
<dbReference type="KEGG" id="mtm:MYCTH_2303475"/>
<dbReference type="GeneID" id="11512702"/>
<dbReference type="OMA" id="GIKPWRH"/>
<dbReference type="AlphaFoldDB" id="G2QCW1"/>
<proteinExistence type="predicted"/>
<feature type="region of interest" description="Disordered" evidence="1">
    <location>
        <begin position="102"/>
        <end position="134"/>
    </location>
</feature>
<dbReference type="RefSeq" id="XP_003662626.1">
    <property type="nucleotide sequence ID" value="XM_003662578.1"/>
</dbReference>
<protein>
    <recommendedName>
        <fullName evidence="4">Mediator complex subunit 11</fullName>
    </recommendedName>
</protein>
<dbReference type="OrthoDB" id="5326237at2759"/>
<sequence length="134" mass="15267">MANNANNSNPSLSLKQPPAAKDSAEEEQQLEDMLARLDEVHLQLRQLRSALPRMLEPLTVKQPSPQAAFAAFMQSVNNTNKEVANFQEAYYSLITDGLFQRARPGQKSPRSLKQWRATEHPDWADPDKKRRRVV</sequence>
<feature type="region of interest" description="Disordered" evidence="1">
    <location>
        <begin position="1"/>
        <end position="29"/>
    </location>
</feature>
<evidence type="ECO:0008006" key="4">
    <source>
        <dbReference type="Google" id="ProtNLM"/>
    </source>
</evidence>
<feature type="compositionally biased region" description="Basic and acidic residues" evidence="1">
    <location>
        <begin position="116"/>
        <end position="128"/>
    </location>
</feature>
<evidence type="ECO:0000313" key="3">
    <source>
        <dbReference type="Proteomes" id="UP000007322"/>
    </source>
</evidence>
<dbReference type="EMBL" id="CP003004">
    <property type="protein sequence ID" value="AEO57381.1"/>
    <property type="molecule type" value="Genomic_DNA"/>
</dbReference>
<evidence type="ECO:0000256" key="1">
    <source>
        <dbReference type="SAM" id="MobiDB-lite"/>
    </source>
</evidence>
<feature type="compositionally biased region" description="Low complexity" evidence="1">
    <location>
        <begin position="1"/>
        <end position="14"/>
    </location>
</feature>
<evidence type="ECO:0000313" key="2">
    <source>
        <dbReference type="EMBL" id="AEO57381.1"/>
    </source>
</evidence>
<organism evidence="2 3">
    <name type="scientific">Thermothelomyces thermophilus (strain ATCC 42464 / BCRC 31852 / DSM 1799)</name>
    <name type="common">Sporotrichum thermophile</name>
    <dbReference type="NCBI Taxonomy" id="573729"/>
    <lineage>
        <taxon>Eukaryota</taxon>
        <taxon>Fungi</taxon>
        <taxon>Dikarya</taxon>
        <taxon>Ascomycota</taxon>
        <taxon>Pezizomycotina</taxon>
        <taxon>Sordariomycetes</taxon>
        <taxon>Sordariomycetidae</taxon>
        <taxon>Sordariales</taxon>
        <taxon>Chaetomiaceae</taxon>
        <taxon>Thermothelomyces</taxon>
    </lineage>
</organism>
<keyword evidence="3" id="KW-1185">Reference proteome</keyword>
<gene>
    <name evidence="2" type="ORF">MYCTH_2303475</name>
</gene>
<dbReference type="HOGENOM" id="CLU_133417_0_1_1"/>
<dbReference type="InParanoid" id="G2QCW1"/>
<accession>G2QCW1</accession>
<dbReference type="STRING" id="573729.G2QCW1"/>
<dbReference type="VEuPathDB" id="FungiDB:MYCTH_2303475"/>
<dbReference type="eggNOG" id="ENOG502SEH4">
    <property type="taxonomic scope" value="Eukaryota"/>
</dbReference>